<dbReference type="InterPro" id="IPR004360">
    <property type="entry name" value="Glyas_Fos-R_dOase_dom"/>
</dbReference>
<evidence type="ECO:0000313" key="2">
    <source>
        <dbReference type="EMBL" id="GAA2140617.1"/>
    </source>
</evidence>
<evidence type="ECO:0000313" key="3">
    <source>
        <dbReference type="Proteomes" id="UP001501771"/>
    </source>
</evidence>
<dbReference type="RefSeq" id="WP_344148621.1">
    <property type="nucleotide sequence ID" value="NZ_BAAAQR010000002.1"/>
</dbReference>
<dbReference type="InterPro" id="IPR029068">
    <property type="entry name" value="Glyas_Bleomycin-R_OHBP_Dase"/>
</dbReference>
<dbReference type="Gene3D" id="3.10.180.10">
    <property type="entry name" value="2,3-Dihydroxybiphenyl 1,2-Dioxygenase, domain 1"/>
    <property type="match status" value="2"/>
</dbReference>
<organism evidence="2 3">
    <name type="scientific">Nocardioides koreensis</name>
    <dbReference type="NCBI Taxonomy" id="433651"/>
    <lineage>
        <taxon>Bacteria</taxon>
        <taxon>Bacillati</taxon>
        <taxon>Actinomycetota</taxon>
        <taxon>Actinomycetes</taxon>
        <taxon>Propionibacteriales</taxon>
        <taxon>Nocardioidaceae</taxon>
        <taxon>Nocardioides</taxon>
    </lineage>
</organism>
<dbReference type="PANTHER" id="PTHR33993:SF14">
    <property type="entry name" value="GB|AAF24581.1"/>
    <property type="match status" value="1"/>
</dbReference>
<dbReference type="PROSITE" id="PS51819">
    <property type="entry name" value="VOC"/>
    <property type="match status" value="2"/>
</dbReference>
<dbReference type="InterPro" id="IPR037523">
    <property type="entry name" value="VOC_core"/>
</dbReference>
<feature type="domain" description="VOC" evidence="1">
    <location>
        <begin position="142"/>
        <end position="256"/>
    </location>
</feature>
<feature type="domain" description="VOC" evidence="1">
    <location>
        <begin position="11"/>
        <end position="128"/>
    </location>
</feature>
<dbReference type="InterPro" id="IPR052164">
    <property type="entry name" value="Anthracycline_SecMetBiosynth"/>
</dbReference>
<protein>
    <submittedName>
        <fullName evidence="2">VOC family protein</fullName>
    </submittedName>
</protein>
<dbReference type="PANTHER" id="PTHR33993">
    <property type="entry name" value="GLYOXALASE-RELATED"/>
    <property type="match status" value="1"/>
</dbReference>
<evidence type="ECO:0000259" key="1">
    <source>
        <dbReference type="PROSITE" id="PS51819"/>
    </source>
</evidence>
<dbReference type="SUPFAM" id="SSF54593">
    <property type="entry name" value="Glyoxalase/Bleomycin resistance protein/Dihydroxybiphenyl dioxygenase"/>
    <property type="match status" value="2"/>
</dbReference>
<sequence length="261" mass="27309">MAKFESYAQGTPCYVELTTPDQQAARAFYTGLFGWEVEEVPVDDEGNQYLAVSLEGDAVAGIAGQVPGATGGPASWVVYLAADDVDAVTARVAGAGGRVEAGPFDVMGLGRMVALGDPTGARVNLWQARQHIGTVRVNEPGTPVWHELMTPDVERATRFYADVLGVAWEAMPVQGGGTYTCLVVDGRRVGGAMAPPQPGIPAYWAVYFAVESLDDAVAWAEHLGGTVVVPAFDVPGVGRMAVLADPQGGVFSLMQSQPPTG</sequence>
<dbReference type="Proteomes" id="UP001501771">
    <property type="component" value="Unassembled WGS sequence"/>
</dbReference>
<gene>
    <name evidence="2" type="ORF">GCM10009844_10390</name>
</gene>
<comment type="caution">
    <text evidence="2">The sequence shown here is derived from an EMBL/GenBank/DDBJ whole genome shotgun (WGS) entry which is preliminary data.</text>
</comment>
<dbReference type="CDD" id="cd07247">
    <property type="entry name" value="SgaA_N_like"/>
    <property type="match status" value="2"/>
</dbReference>
<dbReference type="Pfam" id="PF00903">
    <property type="entry name" value="Glyoxalase"/>
    <property type="match status" value="2"/>
</dbReference>
<accession>A0ABP5L238</accession>
<name>A0ABP5L238_9ACTN</name>
<reference evidence="3" key="1">
    <citation type="journal article" date="2019" name="Int. J. Syst. Evol. Microbiol.">
        <title>The Global Catalogue of Microorganisms (GCM) 10K type strain sequencing project: providing services to taxonomists for standard genome sequencing and annotation.</title>
        <authorList>
            <consortium name="The Broad Institute Genomics Platform"/>
            <consortium name="The Broad Institute Genome Sequencing Center for Infectious Disease"/>
            <person name="Wu L."/>
            <person name="Ma J."/>
        </authorList>
    </citation>
    <scope>NUCLEOTIDE SEQUENCE [LARGE SCALE GENOMIC DNA]</scope>
    <source>
        <strain evidence="3">JCM 16022</strain>
    </source>
</reference>
<proteinExistence type="predicted"/>
<dbReference type="EMBL" id="BAAAQR010000002">
    <property type="protein sequence ID" value="GAA2140617.1"/>
    <property type="molecule type" value="Genomic_DNA"/>
</dbReference>
<keyword evidence="3" id="KW-1185">Reference proteome</keyword>